<dbReference type="Gene3D" id="1.10.10.10">
    <property type="entry name" value="Winged helix-like DNA-binding domain superfamily/Winged helix DNA-binding domain"/>
    <property type="match status" value="1"/>
</dbReference>
<proteinExistence type="inferred from homology"/>
<dbReference type="InterPro" id="IPR013325">
    <property type="entry name" value="RNA_pol_sigma_r2"/>
</dbReference>
<dbReference type="InterPro" id="IPR013324">
    <property type="entry name" value="RNA_pol_sigma_r3/r4-like"/>
</dbReference>
<dbReference type="InterPro" id="IPR007627">
    <property type="entry name" value="RNA_pol_sigma70_r2"/>
</dbReference>
<dbReference type="GO" id="GO:0003677">
    <property type="term" value="F:DNA binding"/>
    <property type="evidence" value="ECO:0007669"/>
    <property type="project" value="UniProtKB-KW"/>
</dbReference>
<comment type="similarity">
    <text evidence="1">Belongs to the sigma-70 factor family. ECF subfamily.</text>
</comment>
<gene>
    <name evidence="7" type="ORF">GCM10011379_18340</name>
</gene>
<evidence type="ECO:0000313" key="7">
    <source>
        <dbReference type="EMBL" id="GGH65325.1"/>
    </source>
</evidence>
<dbReference type="PANTHER" id="PTHR43133:SF8">
    <property type="entry name" value="RNA POLYMERASE SIGMA FACTOR HI_1459-RELATED"/>
    <property type="match status" value="1"/>
</dbReference>
<accession>A0A917IUZ8</accession>
<dbReference type="EMBL" id="BMIB01000002">
    <property type="protein sequence ID" value="GGH65325.1"/>
    <property type="molecule type" value="Genomic_DNA"/>
</dbReference>
<keyword evidence="3" id="KW-0731">Sigma factor</keyword>
<dbReference type="AlphaFoldDB" id="A0A917IUZ8"/>
<keyword evidence="8" id="KW-1185">Reference proteome</keyword>
<dbReference type="InterPro" id="IPR036388">
    <property type="entry name" value="WH-like_DNA-bd_sf"/>
</dbReference>
<dbReference type="InterPro" id="IPR014284">
    <property type="entry name" value="RNA_pol_sigma-70_dom"/>
</dbReference>
<evidence type="ECO:0000256" key="3">
    <source>
        <dbReference type="ARBA" id="ARBA00023082"/>
    </source>
</evidence>
<evidence type="ECO:0000256" key="4">
    <source>
        <dbReference type="ARBA" id="ARBA00023125"/>
    </source>
</evidence>
<dbReference type="SUPFAM" id="SSF88659">
    <property type="entry name" value="Sigma3 and sigma4 domains of RNA polymerase sigma factors"/>
    <property type="match status" value="1"/>
</dbReference>
<organism evidence="7 8">
    <name type="scientific">Filimonas zeae</name>
    <dbReference type="NCBI Taxonomy" id="1737353"/>
    <lineage>
        <taxon>Bacteria</taxon>
        <taxon>Pseudomonadati</taxon>
        <taxon>Bacteroidota</taxon>
        <taxon>Chitinophagia</taxon>
        <taxon>Chitinophagales</taxon>
        <taxon>Chitinophagaceae</taxon>
        <taxon>Filimonas</taxon>
    </lineage>
</organism>
<dbReference type="Pfam" id="PF04542">
    <property type="entry name" value="Sigma70_r2"/>
    <property type="match status" value="1"/>
</dbReference>
<dbReference type="PANTHER" id="PTHR43133">
    <property type="entry name" value="RNA POLYMERASE ECF-TYPE SIGMA FACTO"/>
    <property type="match status" value="1"/>
</dbReference>
<keyword evidence="2" id="KW-0805">Transcription regulation</keyword>
<evidence type="ECO:0000256" key="5">
    <source>
        <dbReference type="ARBA" id="ARBA00023163"/>
    </source>
</evidence>
<dbReference type="Gene3D" id="1.10.1740.10">
    <property type="match status" value="1"/>
</dbReference>
<dbReference type="InterPro" id="IPR039425">
    <property type="entry name" value="RNA_pol_sigma-70-like"/>
</dbReference>
<name>A0A917IUZ8_9BACT</name>
<reference evidence="7" key="1">
    <citation type="journal article" date="2014" name="Int. J. Syst. Evol. Microbiol.">
        <title>Complete genome sequence of Corynebacterium casei LMG S-19264T (=DSM 44701T), isolated from a smear-ripened cheese.</title>
        <authorList>
            <consortium name="US DOE Joint Genome Institute (JGI-PGF)"/>
            <person name="Walter F."/>
            <person name="Albersmeier A."/>
            <person name="Kalinowski J."/>
            <person name="Ruckert C."/>
        </authorList>
    </citation>
    <scope>NUCLEOTIDE SEQUENCE</scope>
    <source>
        <strain evidence="7">CGMCC 1.15290</strain>
    </source>
</reference>
<evidence type="ECO:0000256" key="1">
    <source>
        <dbReference type="ARBA" id="ARBA00010641"/>
    </source>
</evidence>
<dbReference type="NCBIfam" id="TIGR02937">
    <property type="entry name" value="sigma70-ECF"/>
    <property type="match status" value="1"/>
</dbReference>
<dbReference type="GO" id="GO:0016987">
    <property type="term" value="F:sigma factor activity"/>
    <property type="evidence" value="ECO:0007669"/>
    <property type="project" value="UniProtKB-KW"/>
</dbReference>
<evidence type="ECO:0000259" key="6">
    <source>
        <dbReference type="Pfam" id="PF04542"/>
    </source>
</evidence>
<sequence>MSVKNLSHIITLCCENNRAAQEQLYREYFGLFYTVAKEFTNDNQTLLSLVNEAFLKIFQHLKDYDASRASFETWGKTILRNVCIDHYRKTKTQIQTTDINELETNTLHYSQPLPAREGDMDYYFNLLPQVTGKVCRLFLMQGFSHKEIGGALGISETTSRWHLMEGKKRLQDILKKKYA</sequence>
<dbReference type="GO" id="GO:0006352">
    <property type="term" value="P:DNA-templated transcription initiation"/>
    <property type="evidence" value="ECO:0007669"/>
    <property type="project" value="InterPro"/>
</dbReference>
<dbReference type="RefSeq" id="WP_188951734.1">
    <property type="nucleotide sequence ID" value="NZ_BMIB01000002.1"/>
</dbReference>
<dbReference type="SUPFAM" id="SSF88946">
    <property type="entry name" value="Sigma2 domain of RNA polymerase sigma factors"/>
    <property type="match status" value="1"/>
</dbReference>
<reference evidence="7" key="2">
    <citation type="submission" date="2020-09" db="EMBL/GenBank/DDBJ databases">
        <authorList>
            <person name="Sun Q."/>
            <person name="Zhou Y."/>
        </authorList>
    </citation>
    <scope>NUCLEOTIDE SEQUENCE</scope>
    <source>
        <strain evidence="7">CGMCC 1.15290</strain>
    </source>
</reference>
<comment type="caution">
    <text evidence="7">The sequence shown here is derived from an EMBL/GenBank/DDBJ whole genome shotgun (WGS) entry which is preliminary data.</text>
</comment>
<feature type="domain" description="RNA polymerase sigma-70 region 2" evidence="6">
    <location>
        <begin position="24"/>
        <end position="91"/>
    </location>
</feature>
<dbReference type="Proteomes" id="UP000627292">
    <property type="component" value="Unassembled WGS sequence"/>
</dbReference>
<evidence type="ECO:0000256" key="2">
    <source>
        <dbReference type="ARBA" id="ARBA00023015"/>
    </source>
</evidence>
<evidence type="ECO:0000313" key="8">
    <source>
        <dbReference type="Proteomes" id="UP000627292"/>
    </source>
</evidence>
<keyword evidence="5" id="KW-0804">Transcription</keyword>
<protein>
    <submittedName>
        <fullName evidence="7">RNA polymerase ECF-type sigma factor</fullName>
    </submittedName>
</protein>
<keyword evidence="4" id="KW-0238">DNA-binding</keyword>